<dbReference type="InterPro" id="IPR036895">
    <property type="entry name" value="Uracil-DNA_glycosylase-like_sf"/>
</dbReference>
<dbReference type="Pfam" id="PF03167">
    <property type="entry name" value="UDG"/>
    <property type="match status" value="1"/>
</dbReference>
<gene>
    <name evidence="11" type="ORF">ENI96_03575</name>
</gene>
<name>A0A831RIZ2_9GAMM</name>
<keyword evidence="4" id="KW-0378">Hydrolase</keyword>
<sequence>MTAFEPDCRRCPRLVAFLDRVKQQHPDYRCRPVPPFGDPMARLLIVGLAPGMHGANATGRPFTGDHAGILLYATLHRYGFASRPESVSSDDGLELIDCRITNAVKCLPPLNKPQTAEIRACNDHLARELAALPEDAVVIALGTIAHNAVLRACGEKQSAWPFAHGRVHRLPGAPRMIDSYHCSRYNTQTRRLTQEMFHQVFEQARELLPNP</sequence>
<evidence type="ECO:0000256" key="1">
    <source>
        <dbReference type="ARBA" id="ARBA00022485"/>
    </source>
</evidence>
<evidence type="ECO:0000256" key="4">
    <source>
        <dbReference type="ARBA" id="ARBA00022801"/>
    </source>
</evidence>
<evidence type="ECO:0000256" key="2">
    <source>
        <dbReference type="ARBA" id="ARBA00022723"/>
    </source>
</evidence>
<dbReference type="GO" id="GO:0046872">
    <property type="term" value="F:metal ion binding"/>
    <property type="evidence" value="ECO:0007669"/>
    <property type="project" value="UniProtKB-KW"/>
</dbReference>
<keyword evidence="2" id="KW-0479">Metal-binding</keyword>
<evidence type="ECO:0000256" key="9">
    <source>
        <dbReference type="ARBA" id="ARBA00023887"/>
    </source>
</evidence>
<dbReference type="GO" id="GO:0051539">
    <property type="term" value="F:4 iron, 4 sulfur cluster binding"/>
    <property type="evidence" value="ECO:0007669"/>
    <property type="project" value="UniProtKB-KW"/>
</dbReference>
<evidence type="ECO:0000256" key="3">
    <source>
        <dbReference type="ARBA" id="ARBA00022763"/>
    </source>
</evidence>
<keyword evidence="5" id="KW-0408">Iron</keyword>
<keyword evidence="1" id="KW-0004">4Fe-4S</keyword>
<dbReference type="Proteomes" id="UP000886251">
    <property type="component" value="Unassembled WGS sequence"/>
</dbReference>
<dbReference type="PANTHER" id="PTHR33693:SF3">
    <property type="entry name" value="TYPE-5 URACIL-DNA GLYCOSYLASE"/>
    <property type="match status" value="1"/>
</dbReference>
<proteinExistence type="inferred from homology"/>
<evidence type="ECO:0000313" key="11">
    <source>
        <dbReference type="EMBL" id="HEB95498.1"/>
    </source>
</evidence>
<evidence type="ECO:0000256" key="8">
    <source>
        <dbReference type="ARBA" id="ARBA00023779"/>
    </source>
</evidence>
<evidence type="ECO:0000256" key="6">
    <source>
        <dbReference type="ARBA" id="ARBA00023014"/>
    </source>
</evidence>
<dbReference type="GO" id="GO:0006284">
    <property type="term" value="P:base-excision repair"/>
    <property type="evidence" value="ECO:0007669"/>
    <property type="project" value="InterPro"/>
</dbReference>
<dbReference type="InterPro" id="IPR005122">
    <property type="entry name" value="Uracil-DNA_glycosylase-like"/>
</dbReference>
<dbReference type="GO" id="GO:0033958">
    <property type="term" value="F:DNA-deoxyinosine glycosylase activity"/>
    <property type="evidence" value="ECO:0007669"/>
    <property type="project" value="InterPro"/>
</dbReference>
<dbReference type="EMBL" id="DRKP01000045">
    <property type="protein sequence ID" value="HEB95498.1"/>
    <property type="molecule type" value="Genomic_DNA"/>
</dbReference>
<dbReference type="InterPro" id="IPR051536">
    <property type="entry name" value="UDG_Type-4/5"/>
</dbReference>
<dbReference type="InterPro" id="IPR044147">
    <property type="entry name" value="UdgB-like"/>
</dbReference>
<dbReference type="SMART" id="SM00986">
    <property type="entry name" value="UDG"/>
    <property type="match status" value="1"/>
</dbReference>
<keyword evidence="7" id="KW-0234">DNA repair</keyword>
<dbReference type="AlphaFoldDB" id="A0A831RIZ2"/>
<accession>A0A831RIZ2</accession>
<dbReference type="SUPFAM" id="SSF52141">
    <property type="entry name" value="Uracil-DNA glycosylase-like"/>
    <property type="match status" value="1"/>
</dbReference>
<dbReference type="GO" id="GO:0004844">
    <property type="term" value="F:uracil DNA N-glycosylase activity"/>
    <property type="evidence" value="ECO:0007669"/>
    <property type="project" value="InterPro"/>
</dbReference>
<comment type="caution">
    <text evidence="11">The sequence shown here is derived from an EMBL/GenBank/DDBJ whole genome shotgun (WGS) entry which is preliminary data.</text>
</comment>
<keyword evidence="3" id="KW-0227">DNA damage</keyword>
<evidence type="ECO:0000256" key="5">
    <source>
        <dbReference type="ARBA" id="ARBA00023004"/>
    </source>
</evidence>
<comment type="similarity">
    <text evidence="8">Belongs to the uracil-DNA glycosylase (UDG) superfamily. Type 5 (UDGb) family.</text>
</comment>
<evidence type="ECO:0000259" key="10">
    <source>
        <dbReference type="SMART" id="SM00986"/>
    </source>
</evidence>
<organism evidence="11">
    <name type="scientific">Sedimenticola thiotaurini</name>
    <dbReference type="NCBI Taxonomy" id="1543721"/>
    <lineage>
        <taxon>Bacteria</taxon>
        <taxon>Pseudomonadati</taxon>
        <taxon>Pseudomonadota</taxon>
        <taxon>Gammaproteobacteria</taxon>
        <taxon>Chromatiales</taxon>
        <taxon>Sedimenticolaceae</taxon>
        <taxon>Sedimenticola</taxon>
    </lineage>
</organism>
<dbReference type="CDD" id="cd10031">
    <property type="entry name" value="UDG-F5_TTUDGB_like"/>
    <property type="match status" value="1"/>
</dbReference>
<feature type="domain" description="Uracil-DNA glycosylase-like" evidence="10">
    <location>
        <begin position="34"/>
        <end position="201"/>
    </location>
</feature>
<evidence type="ECO:0000256" key="7">
    <source>
        <dbReference type="ARBA" id="ARBA00023204"/>
    </source>
</evidence>
<keyword evidence="6" id="KW-0411">Iron-sulfur</keyword>
<dbReference type="Gene3D" id="3.40.470.10">
    <property type="entry name" value="Uracil-DNA glycosylase-like domain"/>
    <property type="match status" value="1"/>
</dbReference>
<dbReference type="PANTHER" id="PTHR33693">
    <property type="entry name" value="TYPE-5 URACIL-DNA GLYCOSYLASE"/>
    <property type="match status" value="1"/>
</dbReference>
<dbReference type="SMART" id="SM00987">
    <property type="entry name" value="UreE_C"/>
    <property type="match status" value="1"/>
</dbReference>
<protein>
    <recommendedName>
        <fullName evidence="9">Type-5 uracil-DNA glycosylase</fullName>
    </recommendedName>
</protein>
<reference evidence="11" key="1">
    <citation type="journal article" date="2020" name="mSystems">
        <title>Genome- and Community-Level Interaction Insights into Carbon Utilization and Element Cycling Functions of Hydrothermarchaeota in Hydrothermal Sediment.</title>
        <authorList>
            <person name="Zhou Z."/>
            <person name="Liu Y."/>
            <person name="Xu W."/>
            <person name="Pan J."/>
            <person name="Luo Z.H."/>
            <person name="Li M."/>
        </authorList>
    </citation>
    <scope>NUCLEOTIDE SEQUENCE [LARGE SCALE GENOMIC DNA]</scope>
    <source>
        <strain evidence="11">HyVt-443</strain>
    </source>
</reference>